<dbReference type="InterPro" id="IPR011054">
    <property type="entry name" value="Rudment_hybrid_motif"/>
</dbReference>
<dbReference type="GO" id="GO:0046872">
    <property type="term" value="F:metal ion binding"/>
    <property type="evidence" value="ECO:0007669"/>
    <property type="project" value="InterPro"/>
</dbReference>
<proteinExistence type="predicted"/>
<dbReference type="InterPro" id="IPR050856">
    <property type="entry name" value="Biotin_carboxylase_complex"/>
</dbReference>
<evidence type="ECO:0000256" key="4">
    <source>
        <dbReference type="ARBA" id="ARBA00023267"/>
    </source>
</evidence>
<reference evidence="8 9" key="1">
    <citation type="journal article" date="2012" name="Science">
        <title>The Paleozoic origin of enzymatic lignin decomposition reconstructed from 31 fungal genomes.</title>
        <authorList>
            <person name="Floudas D."/>
            <person name="Binder M."/>
            <person name="Riley R."/>
            <person name="Barry K."/>
            <person name="Blanchette R.A."/>
            <person name="Henrissat B."/>
            <person name="Martinez A.T."/>
            <person name="Otillar R."/>
            <person name="Spatafora J.W."/>
            <person name="Yadav J.S."/>
            <person name="Aerts A."/>
            <person name="Benoit I."/>
            <person name="Boyd A."/>
            <person name="Carlson A."/>
            <person name="Copeland A."/>
            <person name="Coutinho P.M."/>
            <person name="de Vries R.P."/>
            <person name="Ferreira P."/>
            <person name="Findley K."/>
            <person name="Foster B."/>
            <person name="Gaskell J."/>
            <person name="Glotzer D."/>
            <person name="Gorecki P."/>
            <person name="Heitman J."/>
            <person name="Hesse C."/>
            <person name="Hori C."/>
            <person name="Igarashi K."/>
            <person name="Jurgens J.A."/>
            <person name="Kallen N."/>
            <person name="Kersten P."/>
            <person name="Kohler A."/>
            <person name="Kuees U."/>
            <person name="Kumar T.K.A."/>
            <person name="Kuo A."/>
            <person name="LaButti K."/>
            <person name="Larrondo L.F."/>
            <person name="Lindquist E."/>
            <person name="Ling A."/>
            <person name="Lombard V."/>
            <person name="Lucas S."/>
            <person name="Lundell T."/>
            <person name="Martin R."/>
            <person name="McLaughlin D.J."/>
            <person name="Morgenstern I."/>
            <person name="Morin E."/>
            <person name="Murat C."/>
            <person name="Nagy L.G."/>
            <person name="Nolan M."/>
            <person name="Ohm R.A."/>
            <person name="Patyshakuliyeva A."/>
            <person name="Rokas A."/>
            <person name="Ruiz-Duenas F.J."/>
            <person name="Sabat G."/>
            <person name="Salamov A."/>
            <person name="Samejima M."/>
            <person name="Schmutz J."/>
            <person name="Slot J.C."/>
            <person name="St John F."/>
            <person name="Stenlid J."/>
            <person name="Sun H."/>
            <person name="Sun S."/>
            <person name="Syed K."/>
            <person name="Tsang A."/>
            <person name="Wiebenga A."/>
            <person name="Young D."/>
            <person name="Pisabarro A."/>
            <person name="Eastwood D.C."/>
            <person name="Martin F."/>
            <person name="Cullen D."/>
            <person name="Grigoriev I.V."/>
            <person name="Hibbett D.S."/>
        </authorList>
    </citation>
    <scope>NUCLEOTIDE SEQUENCE [LARGE SCALE GENOMIC DNA]</scope>
    <source>
        <strain evidence="8 9">MD-104</strain>
    </source>
</reference>
<dbReference type="PANTHER" id="PTHR18866">
    <property type="entry name" value="CARBOXYLASE:PYRUVATE/ACETYL-COA/PROPIONYL-COA CARBOXYLASE"/>
    <property type="match status" value="1"/>
</dbReference>
<dbReference type="InterPro" id="IPR005481">
    <property type="entry name" value="BC-like_N"/>
</dbReference>
<evidence type="ECO:0000313" key="8">
    <source>
        <dbReference type="EMBL" id="PCH39632.1"/>
    </source>
</evidence>
<evidence type="ECO:0000256" key="3">
    <source>
        <dbReference type="ARBA" id="ARBA00022840"/>
    </source>
</evidence>
<keyword evidence="2 5" id="KW-0547">Nucleotide-binding</keyword>
<dbReference type="GO" id="GO:0004485">
    <property type="term" value="F:methylcrotonoyl-CoA carboxylase activity"/>
    <property type="evidence" value="ECO:0007669"/>
    <property type="project" value="TreeGrafter"/>
</dbReference>
<dbReference type="SMART" id="SM00878">
    <property type="entry name" value="Biotin_carb_C"/>
    <property type="match status" value="1"/>
</dbReference>
<feature type="domain" description="ATP-grasp" evidence="6">
    <location>
        <begin position="122"/>
        <end position="324"/>
    </location>
</feature>
<protein>
    <submittedName>
        <fullName evidence="8">Glutathione synthetase ATP-binding domain-like protein</fullName>
    </submittedName>
</protein>
<dbReference type="EMBL" id="KB468020">
    <property type="protein sequence ID" value="PCH39632.1"/>
    <property type="molecule type" value="Genomic_DNA"/>
</dbReference>
<dbReference type="Pfam" id="PF02786">
    <property type="entry name" value="CPSase_L_D2"/>
    <property type="match status" value="1"/>
</dbReference>
<dbReference type="STRING" id="742152.A0A2H3JBJ8"/>
<dbReference type="OrthoDB" id="196847at2759"/>
<dbReference type="PROSITE" id="PS50979">
    <property type="entry name" value="BC"/>
    <property type="match status" value="1"/>
</dbReference>
<evidence type="ECO:0000259" key="6">
    <source>
        <dbReference type="PROSITE" id="PS50975"/>
    </source>
</evidence>
<keyword evidence="9" id="KW-1185">Reference proteome</keyword>
<feature type="domain" description="Biotin carboxylation" evidence="7">
    <location>
        <begin position="7"/>
        <end position="446"/>
    </location>
</feature>
<dbReference type="GO" id="GO:0005739">
    <property type="term" value="C:mitochondrion"/>
    <property type="evidence" value="ECO:0007669"/>
    <property type="project" value="TreeGrafter"/>
</dbReference>
<dbReference type="InterPro" id="IPR005479">
    <property type="entry name" value="CPAse_ATP-bd"/>
</dbReference>
<evidence type="ECO:0000259" key="7">
    <source>
        <dbReference type="PROSITE" id="PS50979"/>
    </source>
</evidence>
<dbReference type="SUPFAM" id="SSF52440">
    <property type="entry name" value="PreATP-grasp domain"/>
    <property type="match status" value="1"/>
</dbReference>
<dbReference type="InterPro" id="IPR011761">
    <property type="entry name" value="ATP-grasp"/>
</dbReference>
<dbReference type="PANTHER" id="PTHR18866:SF33">
    <property type="entry name" value="METHYLCROTONOYL-COA CARBOXYLASE SUBUNIT ALPHA, MITOCHONDRIAL-RELATED"/>
    <property type="match status" value="1"/>
</dbReference>
<evidence type="ECO:0000256" key="1">
    <source>
        <dbReference type="ARBA" id="ARBA00022598"/>
    </source>
</evidence>
<keyword evidence="1" id="KW-0436">Ligase</keyword>
<gene>
    <name evidence="8" type="ORF">WOLCODRAFT_92681</name>
</gene>
<organism evidence="8 9">
    <name type="scientific">Wolfiporia cocos (strain MD-104)</name>
    <name type="common">Brown rot fungus</name>
    <dbReference type="NCBI Taxonomy" id="742152"/>
    <lineage>
        <taxon>Eukaryota</taxon>
        <taxon>Fungi</taxon>
        <taxon>Dikarya</taxon>
        <taxon>Basidiomycota</taxon>
        <taxon>Agaricomycotina</taxon>
        <taxon>Agaricomycetes</taxon>
        <taxon>Polyporales</taxon>
        <taxon>Phaeolaceae</taxon>
        <taxon>Wolfiporia</taxon>
    </lineage>
</organism>
<dbReference type="InterPro" id="IPR016185">
    <property type="entry name" value="PreATP-grasp_dom_sf"/>
</dbReference>
<keyword evidence="3 5" id="KW-0067">ATP-binding</keyword>
<dbReference type="SUPFAM" id="SSF56059">
    <property type="entry name" value="Glutathione synthetase ATP-binding domain-like"/>
    <property type="match status" value="1"/>
</dbReference>
<evidence type="ECO:0000313" key="9">
    <source>
        <dbReference type="Proteomes" id="UP000218811"/>
    </source>
</evidence>
<dbReference type="InterPro" id="IPR005482">
    <property type="entry name" value="Biotin_COase_C"/>
</dbReference>
<dbReference type="SUPFAM" id="SSF51246">
    <property type="entry name" value="Rudiment single hybrid motif"/>
    <property type="match status" value="1"/>
</dbReference>
<dbReference type="Pfam" id="PF00289">
    <property type="entry name" value="Biotin_carb_N"/>
    <property type="match status" value="1"/>
</dbReference>
<dbReference type="GO" id="GO:0005524">
    <property type="term" value="F:ATP binding"/>
    <property type="evidence" value="ECO:0007669"/>
    <property type="project" value="UniProtKB-UniRule"/>
</dbReference>
<dbReference type="OMA" id="YFPRVRH"/>
<accession>A0A2H3JBJ8</accession>
<evidence type="ECO:0000256" key="2">
    <source>
        <dbReference type="ARBA" id="ARBA00022741"/>
    </source>
</evidence>
<evidence type="ECO:0000256" key="5">
    <source>
        <dbReference type="PROSITE-ProRule" id="PRU00409"/>
    </source>
</evidence>
<dbReference type="InterPro" id="IPR011764">
    <property type="entry name" value="Biotin_carboxylation_dom"/>
</dbReference>
<dbReference type="Gene3D" id="3.30.470.20">
    <property type="entry name" value="ATP-grasp fold, B domain"/>
    <property type="match status" value="1"/>
</dbReference>
<dbReference type="Proteomes" id="UP000218811">
    <property type="component" value="Unassembled WGS sequence"/>
</dbReference>
<keyword evidence="4" id="KW-0092">Biotin</keyword>
<dbReference type="AlphaFoldDB" id="A0A2H3JBJ8"/>
<dbReference type="PROSITE" id="PS50975">
    <property type="entry name" value="ATP_GRASP"/>
    <property type="match status" value="1"/>
</dbReference>
<sequence>MGGRKPHFDKILIVNQGEIACHVICTSKKLGICIVSIYSKADADALHVCMPDEAYCIGPAPSAQSYLCIDKIIDVCKQSGAQASSAPRLRFLSENTGFAHALADAGITFIRPPQSTIVSTGSKRHAYMGIPIIPGYYGSNQDPDFLAEQAEHIGLPVLIKVMHSGGGKGMCVMHTHTGFPPTLESAWHEVEKSFGNGAVLVKHFVKHLWHIKVQVFAAADGRCISLWERDWSVQMRNQKIIRKVSPALGLSPEIHAELSEKVVVAACAVGYLGAGTVEFIFDKDMEKFYFMEMWASLAKCHAINPVMEMITNLDLVEWQLEVAVWNPRNQFLPDLGKLSYLSTLMLTHVFAPAVPITARSTSEAMTVAPIIDTMTVPSIHIEQGFRAGLVVHRQDCTEVLHALRGTLKEYCVVGVSTNVKFLQILLGHEAFVVGDVEMVFILKHEASLFPAVGEPDADVLMQHLHGRPAGRWLGGGIYEWLIMTQMDNALELIVVHILPHAQHMLYVTVHTADSECVFRNISAHLIEGTTLSMTIDGTHCSTTVICHASVPPRQSICTSSTVHIRTVHMPALSWLLALGGDTQTAAHSAFIVVNVCVNVGNYMQAEDLTVLCVLVVGVIRAVGCKKDEIVEDG</sequence>
<name>A0A2H3JBJ8_WOLCO</name>